<feature type="transmembrane region" description="Helical" evidence="1">
    <location>
        <begin position="319"/>
        <end position="340"/>
    </location>
</feature>
<accession>A0A7K3TEU0</accession>
<dbReference type="EMBL" id="WHZY01000001">
    <property type="protein sequence ID" value="NEG77601.1"/>
    <property type="molecule type" value="Genomic_DNA"/>
</dbReference>
<reference evidence="2 3" key="1">
    <citation type="submission" date="2019-10" db="EMBL/GenBank/DDBJ databases">
        <title>Bifidobacterium from non-human primates.</title>
        <authorList>
            <person name="Modesto M."/>
        </authorList>
    </citation>
    <scope>NUCLEOTIDE SEQUENCE [LARGE SCALE GENOMIC DNA]</scope>
    <source>
        <strain evidence="2 3">TREC</strain>
    </source>
</reference>
<dbReference type="RefSeq" id="WP_163200770.1">
    <property type="nucleotide sequence ID" value="NZ_WBSN01000001.1"/>
</dbReference>
<organism evidence="2 3">
    <name type="scientific">Bifidobacterium avesanii</name>
    <dbReference type="NCBI Taxonomy" id="1798157"/>
    <lineage>
        <taxon>Bacteria</taxon>
        <taxon>Bacillati</taxon>
        <taxon>Actinomycetota</taxon>
        <taxon>Actinomycetes</taxon>
        <taxon>Bifidobacteriales</taxon>
        <taxon>Bifidobacteriaceae</taxon>
        <taxon>Bifidobacterium</taxon>
    </lineage>
</organism>
<feature type="transmembrane region" description="Helical" evidence="1">
    <location>
        <begin position="196"/>
        <end position="213"/>
    </location>
</feature>
<name>A0A7K3TEU0_9BIFI</name>
<keyword evidence="1" id="KW-1133">Transmembrane helix</keyword>
<proteinExistence type="predicted"/>
<keyword evidence="1" id="KW-0812">Transmembrane</keyword>
<sequence length="390" mass="42317">MRKIWRPLPLMGVAAVCMVTWLFIVGNTPLGAYTDPDNDPVTLSTRYGLTVEQAKPALQREYDEAVAQFDRDVASVPAARARGVVDARSYEAWDAGLPSTIGESDWELIVQLGELPSYRTMSQASSLLSQIDESPGHFESSLRQYAAMALGFRNEPRDPLPALAARRVERIAAQYDARSMLDLNIEDAVSSSGPPLFAAVAVGAILLTMSTLTQDRQTGMRRLQWSSRAGRAVMGTQAVAIGLSSALLSAVIAGLWAGWTAHRVWPCLNMPLLSYDPPLLWFDWTVAQYIAAVVLTAVPVGAASGLLAAWIVRARPNMIRLLIAVIPVGAVIAFIAGRLLGVNLYMLRNPLSRFVTVPGVEPGVALIGLALGVALWAFSVRRLRRRELSD</sequence>
<feature type="transmembrane region" description="Helical" evidence="1">
    <location>
        <begin position="279"/>
        <end position="312"/>
    </location>
</feature>
<evidence type="ECO:0000313" key="2">
    <source>
        <dbReference type="EMBL" id="NEG77601.1"/>
    </source>
</evidence>
<feature type="transmembrane region" description="Helical" evidence="1">
    <location>
        <begin position="234"/>
        <end position="259"/>
    </location>
</feature>
<evidence type="ECO:0000256" key="1">
    <source>
        <dbReference type="SAM" id="Phobius"/>
    </source>
</evidence>
<protein>
    <submittedName>
        <fullName evidence="2">Uncharacterized protein</fullName>
    </submittedName>
</protein>
<feature type="transmembrane region" description="Helical" evidence="1">
    <location>
        <begin position="360"/>
        <end position="378"/>
    </location>
</feature>
<dbReference type="Proteomes" id="UP000469763">
    <property type="component" value="Unassembled WGS sequence"/>
</dbReference>
<evidence type="ECO:0000313" key="3">
    <source>
        <dbReference type="Proteomes" id="UP000469763"/>
    </source>
</evidence>
<keyword evidence="3" id="KW-1185">Reference proteome</keyword>
<comment type="caution">
    <text evidence="2">The sequence shown here is derived from an EMBL/GenBank/DDBJ whole genome shotgun (WGS) entry which is preliminary data.</text>
</comment>
<gene>
    <name evidence="2" type="ORF">GFD22_01095</name>
</gene>
<dbReference type="AlphaFoldDB" id="A0A7K3TEU0"/>
<keyword evidence="1" id="KW-0472">Membrane</keyword>